<proteinExistence type="predicted"/>
<keyword evidence="5" id="KW-1185">Reference proteome</keyword>
<name>A0AAX2GXD9_9FLAO</name>
<evidence type="ECO:0000256" key="1">
    <source>
        <dbReference type="SAM" id="SignalP"/>
    </source>
</evidence>
<keyword evidence="1" id="KW-0732">Signal</keyword>
<sequence>MKKIFVTLLVLATMAASAQEVGSAGKLLRNELKKSNTNVNVNINIDYRWEQDYRGGYSEVFIRIPEMGRFTVQLGDQEITNSNGMFRFFDVRSGAQPLSIYGDGLLLYRVTLRPRNEMRLVLDFFSRQGLFLLEEVNLGNAHDGYYGRQWNDVWNRSYGGAPMMRGGEFARFYDMYKKQSFDNDKINFFRMQKNAVSFTTEQVSLLMKEMSFDDNKLIIAKEAYPNVVDPKNYYLLHDSFDFSLAQKRFADFLQSVRR</sequence>
<reference evidence="4 6" key="2">
    <citation type="submission" date="2017-06" db="EMBL/GenBank/DDBJ databases">
        <authorList>
            <consortium name="Pathogen Informatics"/>
        </authorList>
    </citation>
    <scope>NUCLEOTIDE SEQUENCE [LARGE SCALE GENOMIC DNA]</scope>
    <source>
        <strain evidence="4 6">NCTC12947</strain>
    </source>
</reference>
<dbReference type="EMBL" id="CP014227">
    <property type="protein sequence ID" value="AMD84609.1"/>
    <property type="molecule type" value="Genomic_DNA"/>
</dbReference>
<evidence type="ECO:0000259" key="2">
    <source>
        <dbReference type="Pfam" id="PF14771"/>
    </source>
</evidence>
<evidence type="ECO:0000313" key="5">
    <source>
        <dbReference type="Proteomes" id="UP000065822"/>
    </source>
</evidence>
<dbReference type="Pfam" id="PF14771">
    <property type="entry name" value="DUF4476"/>
    <property type="match status" value="1"/>
</dbReference>
<reference evidence="3 5" key="1">
    <citation type="submission" date="2016-02" db="EMBL/GenBank/DDBJ databases">
        <authorList>
            <person name="Holder M.E."/>
            <person name="Ajami N.J."/>
            <person name="Petrosino J.F."/>
        </authorList>
    </citation>
    <scope>NUCLEOTIDE SEQUENCE [LARGE SCALE GENOMIC DNA]</scope>
    <source>
        <strain evidence="3 5">CCUG 32990</strain>
    </source>
</reference>
<feature type="signal peptide" evidence="1">
    <location>
        <begin position="1"/>
        <end position="18"/>
    </location>
</feature>
<evidence type="ECO:0000313" key="4">
    <source>
        <dbReference type="EMBL" id="SNV08973.1"/>
    </source>
</evidence>
<dbReference type="AlphaFoldDB" id="A0AAX2GXD9"/>
<accession>A0AAX2GXD9</accession>
<organism evidence="4 6">
    <name type="scientific">Capnocytophaga haemolytica</name>
    <dbReference type="NCBI Taxonomy" id="45243"/>
    <lineage>
        <taxon>Bacteria</taxon>
        <taxon>Pseudomonadati</taxon>
        <taxon>Bacteroidota</taxon>
        <taxon>Flavobacteriia</taxon>
        <taxon>Flavobacteriales</taxon>
        <taxon>Flavobacteriaceae</taxon>
        <taxon>Capnocytophaga</taxon>
    </lineage>
</organism>
<dbReference type="EMBL" id="LT906449">
    <property type="protein sequence ID" value="SNV08973.1"/>
    <property type="molecule type" value="Genomic_DNA"/>
</dbReference>
<dbReference type="InterPro" id="IPR028011">
    <property type="entry name" value="DUF4476"/>
</dbReference>
<dbReference type="KEGG" id="chg:AXF12_03180"/>
<feature type="domain" description="DUF4476" evidence="2">
    <location>
        <begin position="164"/>
        <end position="253"/>
    </location>
</feature>
<evidence type="ECO:0000313" key="6">
    <source>
        <dbReference type="Proteomes" id="UP000215539"/>
    </source>
</evidence>
<dbReference type="Proteomes" id="UP000065822">
    <property type="component" value="Chromosome"/>
</dbReference>
<dbReference type="RefSeq" id="WP_066428241.1">
    <property type="nucleotide sequence ID" value="NZ_CP014227.1"/>
</dbReference>
<feature type="chain" id="PRO_5043757650" description="DUF4476 domain-containing protein" evidence="1">
    <location>
        <begin position="19"/>
        <end position="258"/>
    </location>
</feature>
<gene>
    <name evidence="3" type="ORF">AXF12_03180</name>
    <name evidence="4" type="ORF">SAMEA44541418_01104</name>
</gene>
<dbReference type="Proteomes" id="UP000215539">
    <property type="component" value="Chromosome 1"/>
</dbReference>
<protein>
    <recommendedName>
        <fullName evidence="2">DUF4476 domain-containing protein</fullName>
    </recommendedName>
</protein>
<evidence type="ECO:0000313" key="3">
    <source>
        <dbReference type="EMBL" id="AMD84609.1"/>
    </source>
</evidence>